<keyword evidence="1" id="KW-0496">Mitochondrion</keyword>
<dbReference type="GO" id="GO:0019843">
    <property type="term" value="F:rRNA binding"/>
    <property type="evidence" value="ECO:0007669"/>
    <property type="project" value="InterPro"/>
</dbReference>
<name>A0A1W6R266_9EUKA</name>
<dbReference type="EMBL" id="KX891215">
    <property type="protein sequence ID" value="ARO47985.1"/>
    <property type="molecule type" value="Genomic_DNA"/>
</dbReference>
<geneLocation type="mitochondrion" evidence="1"/>
<dbReference type="InterPro" id="IPR036789">
    <property type="entry name" value="Ribosomal_uL6-like_a/b-dom_sf"/>
</dbReference>
<accession>A0A1W6R266</accession>
<gene>
    <name evidence="1" type="primary">rpl6</name>
</gene>
<dbReference type="GO" id="GO:0005840">
    <property type="term" value="C:ribosome"/>
    <property type="evidence" value="ECO:0007669"/>
    <property type="project" value="UniProtKB-KW"/>
</dbReference>
<keyword evidence="1" id="KW-0689">Ribosomal protein</keyword>
<dbReference type="SUPFAM" id="SSF56053">
    <property type="entry name" value="Ribosomal protein L6"/>
    <property type="match status" value="1"/>
</dbReference>
<reference evidence="1" key="1">
    <citation type="journal article" date="2017" name="Genome Biol. Evol.">
        <title>Mitochondrial Genome Evolution and a Novel RNA Editing System in Deep-Branching Heteroloboseids.</title>
        <authorList>
            <person name="Yang J."/>
            <person name="Harding T."/>
            <person name="Kamikawa R."/>
            <person name="Simpson A.G.B."/>
            <person name="Roger A.J."/>
        </authorList>
    </citation>
    <scope>NUCLEOTIDE SEQUENCE</scope>
    <source>
        <strain evidence="1">AS12B</strain>
    </source>
</reference>
<dbReference type="GO" id="GO:0003735">
    <property type="term" value="F:structural constituent of ribosome"/>
    <property type="evidence" value="ECO:0007669"/>
    <property type="project" value="InterPro"/>
</dbReference>
<protein>
    <submittedName>
        <fullName evidence="1">Ribosomal protein L6</fullName>
    </submittedName>
</protein>
<dbReference type="AlphaFoldDB" id="A0A1W6R266"/>
<organism evidence="1">
    <name type="scientific">Pharyngomonas kirbyi</name>
    <dbReference type="NCBI Taxonomy" id="63601"/>
    <lineage>
        <taxon>Eukaryota</taxon>
        <taxon>Discoba</taxon>
        <taxon>Heterolobosea</taxon>
        <taxon>Pharyngomonada</taxon>
        <taxon>Pharyngomonas</taxon>
    </lineage>
</organism>
<keyword evidence="1" id="KW-0687">Ribonucleoprotein</keyword>
<dbReference type="Gene3D" id="3.90.930.12">
    <property type="entry name" value="Ribosomal protein L6, alpha-beta domain"/>
    <property type="match status" value="1"/>
</dbReference>
<proteinExistence type="predicted"/>
<sequence length="174" mass="20634">MLTINNFTYVEDLFCVNITQNGGFKFKLSNSIIILNLKLKFNVLFNSFSNIRSSLKHNLFTSKKIFQNMNFNSEFGKVSYLYLKGIGFKVLNYLNVLFFKLNYSHYIYYALPLEIKVLTRKKNKLMKFQFFNEVHSKNIINKLSKFRVANIYTQKGMFKKSQIILKKEGKKKQI</sequence>
<evidence type="ECO:0000313" key="1">
    <source>
        <dbReference type="EMBL" id="ARO47985.1"/>
    </source>
</evidence>
<dbReference type="GeneID" id="32891778"/>
<dbReference type="GO" id="GO:0006412">
    <property type="term" value="P:translation"/>
    <property type="evidence" value="ECO:0007669"/>
    <property type="project" value="InterPro"/>
</dbReference>
<dbReference type="RefSeq" id="YP_009370819.1">
    <property type="nucleotide sequence ID" value="NC_034798.1"/>
</dbReference>